<feature type="transmembrane region" description="Helical" evidence="6">
    <location>
        <begin position="115"/>
        <end position="136"/>
    </location>
</feature>
<evidence type="ECO:0000256" key="3">
    <source>
        <dbReference type="ARBA" id="ARBA00022796"/>
    </source>
</evidence>
<dbReference type="PANTHER" id="PTHR12483">
    <property type="entry name" value="SOLUTE CARRIER FAMILY 31 COPPER TRANSPORTERS"/>
    <property type="match status" value="1"/>
</dbReference>
<keyword evidence="3 6" id="KW-0187">Copper transport</keyword>
<dbReference type="InterPro" id="IPR007274">
    <property type="entry name" value="Cop_transporter"/>
</dbReference>
<dbReference type="Pfam" id="PF04145">
    <property type="entry name" value="Ctr"/>
    <property type="match status" value="2"/>
</dbReference>
<comment type="subcellular location">
    <subcellularLocation>
        <location evidence="6">Membrane</location>
        <topology evidence="6">Multi-pass membrane protein</topology>
    </subcellularLocation>
</comment>
<evidence type="ECO:0000256" key="5">
    <source>
        <dbReference type="ARBA" id="ARBA00023136"/>
    </source>
</evidence>
<keyword evidence="6" id="KW-0186">Copper</keyword>
<evidence type="ECO:0000256" key="6">
    <source>
        <dbReference type="RuleBase" id="RU367022"/>
    </source>
</evidence>
<keyword evidence="8" id="KW-1185">Reference proteome</keyword>
<reference evidence="7 8" key="1">
    <citation type="submission" date="2024-01" db="EMBL/GenBank/DDBJ databases">
        <title>The genomes of 5 underutilized Papilionoideae crops provide insights into root nodulation and disease resistanc.</title>
        <authorList>
            <person name="Jiang F."/>
        </authorList>
    </citation>
    <scope>NUCLEOTIDE SEQUENCE [LARGE SCALE GENOMIC DNA]</scope>
    <source>
        <strain evidence="7">JINMINGXINNONG_FW02</strain>
        <tissue evidence="7">Leaves</tissue>
    </source>
</reference>
<accession>A0AAN9NJB5</accession>
<dbReference type="EMBL" id="JAYMYR010000003">
    <property type="protein sequence ID" value="KAK7373827.1"/>
    <property type="molecule type" value="Genomic_DNA"/>
</dbReference>
<keyword evidence="6" id="KW-0813">Transport</keyword>
<gene>
    <name evidence="7" type="ORF">VNO80_07247</name>
</gene>
<dbReference type="AlphaFoldDB" id="A0AAN9NJB5"/>
<keyword evidence="5 6" id="KW-0472">Membrane</keyword>
<evidence type="ECO:0000313" key="8">
    <source>
        <dbReference type="Proteomes" id="UP001374584"/>
    </source>
</evidence>
<comment type="similarity">
    <text evidence="1 6">Belongs to the copper transporter (Ctr) (TC 1.A.56) family. SLC31A subfamily.</text>
</comment>
<sequence length="184" mass="20445">MIGVELDHVNRMNLVGLQKGPWSIHQEIPAFLSLSLFMCMSKMYMPSMPNGTDNNMKSMMQMSFYWGTDAIVLFPRWPDNSVGMYILAIIFVFLLAMAIEVLSNQPLIKPGTSPLLGGLIQAIVHFFRISFVYMVMLAVMSFNGGIFIAAVVGHTLGFFIAKSRALALANREEDKGSSSVRNNV</sequence>
<dbReference type="PANTHER" id="PTHR12483:SF85">
    <property type="entry name" value="COPPER TRANSPORT PROTEIN"/>
    <property type="match status" value="1"/>
</dbReference>
<feature type="transmembrane region" description="Helical" evidence="6">
    <location>
        <begin position="84"/>
        <end position="103"/>
    </location>
</feature>
<evidence type="ECO:0000256" key="1">
    <source>
        <dbReference type="ARBA" id="ARBA00006921"/>
    </source>
</evidence>
<comment type="caution">
    <text evidence="7">The sequence shown here is derived from an EMBL/GenBank/DDBJ whole genome shotgun (WGS) entry which is preliminary data.</text>
</comment>
<organism evidence="7 8">
    <name type="scientific">Phaseolus coccineus</name>
    <name type="common">Scarlet runner bean</name>
    <name type="synonym">Phaseolus multiflorus</name>
    <dbReference type="NCBI Taxonomy" id="3886"/>
    <lineage>
        <taxon>Eukaryota</taxon>
        <taxon>Viridiplantae</taxon>
        <taxon>Streptophyta</taxon>
        <taxon>Embryophyta</taxon>
        <taxon>Tracheophyta</taxon>
        <taxon>Spermatophyta</taxon>
        <taxon>Magnoliopsida</taxon>
        <taxon>eudicotyledons</taxon>
        <taxon>Gunneridae</taxon>
        <taxon>Pentapetalae</taxon>
        <taxon>rosids</taxon>
        <taxon>fabids</taxon>
        <taxon>Fabales</taxon>
        <taxon>Fabaceae</taxon>
        <taxon>Papilionoideae</taxon>
        <taxon>50 kb inversion clade</taxon>
        <taxon>NPAAA clade</taxon>
        <taxon>indigoferoid/millettioid clade</taxon>
        <taxon>Phaseoleae</taxon>
        <taxon>Phaseolus</taxon>
    </lineage>
</organism>
<protein>
    <recommendedName>
        <fullName evidence="6">Copper transport protein</fullName>
    </recommendedName>
</protein>
<evidence type="ECO:0000256" key="2">
    <source>
        <dbReference type="ARBA" id="ARBA00022692"/>
    </source>
</evidence>
<evidence type="ECO:0000313" key="7">
    <source>
        <dbReference type="EMBL" id="KAK7373827.1"/>
    </source>
</evidence>
<dbReference type="GO" id="GO:0005375">
    <property type="term" value="F:copper ion transmembrane transporter activity"/>
    <property type="evidence" value="ECO:0007669"/>
    <property type="project" value="UniProtKB-UniRule"/>
</dbReference>
<evidence type="ECO:0000256" key="4">
    <source>
        <dbReference type="ARBA" id="ARBA00022989"/>
    </source>
</evidence>
<name>A0AAN9NJB5_PHACN</name>
<keyword evidence="2 6" id="KW-0812">Transmembrane</keyword>
<proteinExistence type="inferred from homology"/>
<dbReference type="GO" id="GO:0005886">
    <property type="term" value="C:plasma membrane"/>
    <property type="evidence" value="ECO:0007669"/>
    <property type="project" value="TreeGrafter"/>
</dbReference>
<feature type="transmembrane region" description="Helical" evidence="6">
    <location>
        <begin position="142"/>
        <end position="161"/>
    </location>
</feature>
<dbReference type="Proteomes" id="UP001374584">
    <property type="component" value="Unassembled WGS sequence"/>
</dbReference>
<keyword evidence="4 6" id="KW-1133">Transmembrane helix</keyword>
<keyword evidence="6" id="KW-0406">Ion transport</keyword>